<feature type="compositionally biased region" description="Polar residues" evidence="1">
    <location>
        <begin position="74"/>
        <end position="89"/>
    </location>
</feature>
<dbReference type="EMBL" id="CM001741">
    <property type="protein sequence ID" value="KJB15287.1"/>
    <property type="molecule type" value="Genomic_DNA"/>
</dbReference>
<sequence>MLNIKESTVSMKKKGLFSAPLVKLKSPHGTLLICYMLIKYTITILYASQTTETTTKDSKKSRRKKVKDMGGEGSSRQSKTTQESDTLSEAGSLISCDSEFVEGEASLQKKDSLSQGSGSKTQKSKGRNKRSLLQKYRYHCNSAKISKIYNHVLNK</sequence>
<feature type="region of interest" description="Disordered" evidence="1">
    <location>
        <begin position="105"/>
        <end position="133"/>
    </location>
</feature>
<accession>A0A0D2MC42</accession>
<dbReference type="Proteomes" id="UP000032304">
    <property type="component" value="Chromosome 2"/>
</dbReference>
<feature type="region of interest" description="Disordered" evidence="1">
    <location>
        <begin position="51"/>
        <end position="93"/>
    </location>
</feature>
<keyword evidence="3" id="KW-1185">Reference proteome</keyword>
<evidence type="ECO:0000256" key="1">
    <source>
        <dbReference type="SAM" id="MobiDB-lite"/>
    </source>
</evidence>
<feature type="compositionally biased region" description="Basic residues" evidence="1">
    <location>
        <begin position="122"/>
        <end position="133"/>
    </location>
</feature>
<organism evidence="2 3">
    <name type="scientific">Gossypium raimondii</name>
    <name type="common">Peruvian cotton</name>
    <name type="synonym">Gossypium klotzschianum subsp. raimondii</name>
    <dbReference type="NCBI Taxonomy" id="29730"/>
    <lineage>
        <taxon>Eukaryota</taxon>
        <taxon>Viridiplantae</taxon>
        <taxon>Streptophyta</taxon>
        <taxon>Embryophyta</taxon>
        <taxon>Tracheophyta</taxon>
        <taxon>Spermatophyta</taxon>
        <taxon>Magnoliopsida</taxon>
        <taxon>eudicotyledons</taxon>
        <taxon>Gunneridae</taxon>
        <taxon>Pentapetalae</taxon>
        <taxon>rosids</taxon>
        <taxon>malvids</taxon>
        <taxon>Malvales</taxon>
        <taxon>Malvaceae</taxon>
        <taxon>Malvoideae</taxon>
        <taxon>Gossypium</taxon>
    </lineage>
</organism>
<reference evidence="2 3" key="1">
    <citation type="journal article" date="2012" name="Nature">
        <title>Repeated polyploidization of Gossypium genomes and the evolution of spinnable cotton fibres.</title>
        <authorList>
            <person name="Paterson A.H."/>
            <person name="Wendel J.F."/>
            <person name="Gundlach H."/>
            <person name="Guo H."/>
            <person name="Jenkins J."/>
            <person name="Jin D."/>
            <person name="Llewellyn D."/>
            <person name="Showmaker K.C."/>
            <person name="Shu S."/>
            <person name="Udall J."/>
            <person name="Yoo M.J."/>
            <person name="Byers R."/>
            <person name="Chen W."/>
            <person name="Doron-Faigenboim A."/>
            <person name="Duke M.V."/>
            <person name="Gong L."/>
            <person name="Grimwood J."/>
            <person name="Grover C."/>
            <person name="Grupp K."/>
            <person name="Hu G."/>
            <person name="Lee T.H."/>
            <person name="Li J."/>
            <person name="Lin L."/>
            <person name="Liu T."/>
            <person name="Marler B.S."/>
            <person name="Page J.T."/>
            <person name="Roberts A.W."/>
            <person name="Romanel E."/>
            <person name="Sanders W.S."/>
            <person name="Szadkowski E."/>
            <person name="Tan X."/>
            <person name="Tang H."/>
            <person name="Xu C."/>
            <person name="Wang J."/>
            <person name="Wang Z."/>
            <person name="Zhang D."/>
            <person name="Zhang L."/>
            <person name="Ashrafi H."/>
            <person name="Bedon F."/>
            <person name="Bowers J.E."/>
            <person name="Brubaker C.L."/>
            <person name="Chee P.W."/>
            <person name="Das S."/>
            <person name="Gingle A.R."/>
            <person name="Haigler C.H."/>
            <person name="Harker D."/>
            <person name="Hoffmann L.V."/>
            <person name="Hovav R."/>
            <person name="Jones D.C."/>
            <person name="Lemke C."/>
            <person name="Mansoor S."/>
            <person name="ur Rahman M."/>
            <person name="Rainville L.N."/>
            <person name="Rambani A."/>
            <person name="Reddy U.K."/>
            <person name="Rong J.K."/>
            <person name="Saranga Y."/>
            <person name="Scheffler B.E."/>
            <person name="Scheffler J.A."/>
            <person name="Stelly D.M."/>
            <person name="Triplett B.A."/>
            <person name="Van Deynze A."/>
            <person name="Vaslin M.F."/>
            <person name="Waghmare V.N."/>
            <person name="Walford S.A."/>
            <person name="Wright R.J."/>
            <person name="Zaki E.A."/>
            <person name="Zhang T."/>
            <person name="Dennis E.S."/>
            <person name="Mayer K.F."/>
            <person name="Peterson D.G."/>
            <person name="Rokhsar D.S."/>
            <person name="Wang X."/>
            <person name="Schmutz J."/>
        </authorList>
    </citation>
    <scope>NUCLEOTIDE SEQUENCE [LARGE SCALE GENOMIC DNA]</scope>
</reference>
<protein>
    <submittedName>
        <fullName evidence="2">Uncharacterized protein</fullName>
    </submittedName>
</protein>
<dbReference type="Gramene" id="KJB15287">
    <property type="protein sequence ID" value="KJB15287"/>
    <property type="gene ID" value="B456_002G168900"/>
</dbReference>
<name>A0A0D2MC42_GOSRA</name>
<gene>
    <name evidence="2" type="ORF">B456_002G168900</name>
</gene>
<evidence type="ECO:0000313" key="3">
    <source>
        <dbReference type="Proteomes" id="UP000032304"/>
    </source>
</evidence>
<evidence type="ECO:0000313" key="2">
    <source>
        <dbReference type="EMBL" id="KJB15287.1"/>
    </source>
</evidence>
<dbReference type="AlphaFoldDB" id="A0A0D2MC42"/>
<proteinExistence type="predicted"/>